<dbReference type="InterPro" id="IPR050370">
    <property type="entry name" value="HES_HEY"/>
</dbReference>
<accession>T1JE85</accession>
<evidence type="ECO:0000256" key="4">
    <source>
        <dbReference type="ARBA" id="ARBA00023163"/>
    </source>
</evidence>
<dbReference type="Proteomes" id="UP000014500">
    <property type="component" value="Unassembled WGS sequence"/>
</dbReference>
<keyword evidence="3" id="KW-0238">DNA-binding</keyword>
<dbReference type="PROSITE" id="PS51054">
    <property type="entry name" value="ORANGE"/>
    <property type="match status" value="1"/>
</dbReference>
<feature type="domain" description="Orange" evidence="7">
    <location>
        <begin position="87"/>
        <end position="120"/>
    </location>
</feature>
<proteinExistence type="predicted"/>
<organism evidence="8 9">
    <name type="scientific">Strigamia maritima</name>
    <name type="common">European centipede</name>
    <name type="synonym">Geophilus maritimus</name>
    <dbReference type="NCBI Taxonomy" id="126957"/>
    <lineage>
        <taxon>Eukaryota</taxon>
        <taxon>Metazoa</taxon>
        <taxon>Ecdysozoa</taxon>
        <taxon>Arthropoda</taxon>
        <taxon>Myriapoda</taxon>
        <taxon>Chilopoda</taxon>
        <taxon>Pleurostigmophora</taxon>
        <taxon>Geophilomorpha</taxon>
        <taxon>Linotaeniidae</taxon>
        <taxon>Strigamia</taxon>
    </lineage>
</organism>
<comment type="subcellular location">
    <subcellularLocation>
        <location evidence="1">Nucleus</location>
    </subcellularLocation>
</comment>
<dbReference type="Gene3D" id="4.10.280.10">
    <property type="entry name" value="Helix-loop-helix DNA-binding domain"/>
    <property type="match status" value="1"/>
</dbReference>
<dbReference type="GO" id="GO:0046983">
    <property type="term" value="F:protein dimerization activity"/>
    <property type="evidence" value="ECO:0007669"/>
    <property type="project" value="InterPro"/>
</dbReference>
<evidence type="ECO:0000259" key="7">
    <source>
        <dbReference type="PROSITE" id="PS51054"/>
    </source>
</evidence>
<reference evidence="9" key="1">
    <citation type="submission" date="2011-05" db="EMBL/GenBank/DDBJ databases">
        <authorList>
            <person name="Richards S.R."/>
            <person name="Qu J."/>
            <person name="Jiang H."/>
            <person name="Jhangiani S.N."/>
            <person name="Agravi P."/>
            <person name="Goodspeed R."/>
            <person name="Gross S."/>
            <person name="Mandapat C."/>
            <person name="Jackson L."/>
            <person name="Mathew T."/>
            <person name="Pu L."/>
            <person name="Thornton R."/>
            <person name="Saada N."/>
            <person name="Wilczek-Boney K.B."/>
            <person name="Lee S."/>
            <person name="Kovar C."/>
            <person name="Wu Y."/>
            <person name="Scherer S.E."/>
            <person name="Worley K.C."/>
            <person name="Muzny D.M."/>
            <person name="Gibbs R."/>
        </authorList>
    </citation>
    <scope>NUCLEOTIDE SEQUENCE</scope>
    <source>
        <strain evidence="9">Brora</strain>
    </source>
</reference>
<keyword evidence="9" id="KW-1185">Reference proteome</keyword>
<dbReference type="Gene3D" id="6.10.250.980">
    <property type="match status" value="1"/>
</dbReference>
<keyword evidence="2" id="KW-0805">Transcription regulation</keyword>
<dbReference type="GO" id="GO:0005634">
    <property type="term" value="C:nucleus"/>
    <property type="evidence" value="ECO:0007669"/>
    <property type="project" value="UniProtKB-SubCell"/>
</dbReference>
<evidence type="ECO:0008006" key="10">
    <source>
        <dbReference type="Google" id="ProtNLM"/>
    </source>
</evidence>
<keyword evidence="4" id="KW-0804">Transcription</keyword>
<evidence type="ECO:0000259" key="6">
    <source>
        <dbReference type="PROSITE" id="PS50888"/>
    </source>
</evidence>
<dbReference type="SUPFAM" id="SSF158457">
    <property type="entry name" value="Orange domain-like"/>
    <property type="match status" value="1"/>
</dbReference>
<protein>
    <recommendedName>
        <fullName evidence="10">BHLH domain-containing protein</fullName>
    </recommendedName>
</protein>
<keyword evidence="5" id="KW-0539">Nucleus</keyword>
<dbReference type="STRING" id="126957.T1JE85"/>
<dbReference type="Pfam" id="PF00010">
    <property type="entry name" value="HLH"/>
    <property type="match status" value="1"/>
</dbReference>
<evidence type="ECO:0000313" key="8">
    <source>
        <dbReference type="EnsemblMetazoa" id="SMAR012126-PA"/>
    </source>
</evidence>
<dbReference type="SMART" id="SM00353">
    <property type="entry name" value="HLH"/>
    <property type="match status" value="1"/>
</dbReference>
<dbReference type="PhylomeDB" id="T1JE85"/>
<dbReference type="GO" id="GO:0003677">
    <property type="term" value="F:DNA binding"/>
    <property type="evidence" value="ECO:0007669"/>
    <property type="project" value="UniProtKB-KW"/>
</dbReference>
<reference evidence="8" key="2">
    <citation type="submission" date="2015-02" db="UniProtKB">
        <authorList>
            <consortium name="EnsemblMetazoa"/>
        </authorList>
    </citation>
    <scope>IDENTIFICATION</scope>
</reference>
<feature type="domain" description="BHLH" evidence="6">
    <location>
        <begin position="14"/>
        <end position="72"/>
    </location>
</feature>
<dbReference type="SUPFAM" id="SSF47459">
    <property type="entry name" value="HLH, helix-loop-helix DNA-binding domain"/>
    <property type="match status" value="1"/>
</dbReference>
<evidence type="ECO:0000313" key="9">
    <source>
        <dbReference type="Proteomes" id="UP000014500"/>
    </source>
</evidence>
<dbReference type="InterPro" id="IPR003650">
    <property type="entry name" value="Orange_dom"/>
</dbReference>
<dbReference type="Pfam" id="PF07527">
    <property type="entry name" value="Hairy_orange"/>
    <property type="match status" value="1"/>
</dbReference>
<dbReference type="InterPro" id="IPR036638">
    <property type="entry name" value="HLH_DNA-bd_sf"/>
</dbReference>
<sequence length="183" mass="21082">MKVLSEPVMKPQDYRKIVKPLLERRRRARINQCLMELKNILRETNPSIDNDEANRLEKADILELTVRQLKGLRLQRSVIHRVDVAEFRAGFTECANEVAVCVTTLPGLDETIRNRLIAHLTGQKAGKNNRDVIAMAPTPPSSPREYAHLSPVSSPLDLTRAHHFESNFPRFYQQPNSLPWRPW</sequence>
<evidence type="ECO:0000256" key="5">
    <source>
        <dbReference type="ARBA" id="ARBA00023242"/>
    </source>
</evidence>
<dbReference type="AlphaFoldDB" id="T1JE85"/>
<dbReference type="OMA" id="NTHFASD"/>
<name>T1JE85_STRMM</name>
<dbReference type="SMART" id="SM00511">
    <property type="entry name" value="ORANGE"/>
    <property type="match status" value="1"/>
</dbReference>
<dbReference type="EnsemblMetazoa" id="SMAR012126-RA">
    <property type="protein sequence ID" value="SMAR012126-PA"/>
    <property type="gene ID" value="SMAR012126"/>
</dbReference>
<dbReference type="EMBL" id="JH432116">
    <property type="status" value="NOT_ANNOTATED_CDS"/>
    <property type="molecule type" value="Genomic_DNA"/>
</dbReference>
<dbReference type="PANTHER" id="PTHR10985">
    <property type="entry name" value="BASIC HELIX-LOOP-HELIX TRANSCRIPTION FACTOR, HES-RELATED"/>
    <property type="match status" value="1"/>
</dbReference>
<dbReference type="HOGENOM" id="CLU_068550_2_2_1"/>
<dbReference type="InterPro" id="IPR011598">
    <property type="entry name" value="bHLH_dom"/>
</dbReference>
<evidence type="ECO:0000256" key="2">
    <source>
        <dbReference type="ARBA" id="ARBA00023015"/>
    </source>
</evidence>
<evidence type="ECO:0000256" key="1">
    <source>
        <dbReference type="ARBA" id="ARBA00004123"/>
    </source>
</evidence>
<dbReference type="PROSITE" id="PS50888">
    <property type="entry name" value="BHLH"/>
    <property type="match status" value="1"/>
</dbReference>
<dbReference type="eggNOG" id="KOG4304">
    <property type="taxonomic scope" value="Eukaryota"/>
</dbReference>
<dbReference type="GO" id="GO:0006355">
    <property type="term" value="P:regulation of DNA-templated transcription"/>
    <property type="evidence" value="ECO:0007669"/>
    <property type="project" value="InterPro"/>
</dbReference>
<evidence type="ECO:0000256" key="3">
    <source>
        <dbReference type="ARBA" id="ARBA00023125"/>
    </source>
</evidence>